<name>J3NUC1_GAET3</name>
<dbReference type="HOGENOM" id="CLU_1806286_0_0_1"/>
<evidence type="ECO:0000313" key="4">
    <source>
        <dbReference type="Proteomes" id="UP000006039"/>
    </source>
</evidence>
<dbReference type="GeneID" id="20345333"/>
<organism evidence="2">
    <name type="scientific">Gaeumannomyces tritici (strain R3-111a-1)</name>
    <name type="common">Wheat and barley take-all root rot fungus</name>
    <name type="synonym">Gaeumannomyces graminis var. tritici</name>
    <dbReference type="NCBI Taxonomy" id="644352"/>
    <lineage>
        <taxon>Eukaryota</taxon>
        <taxon>Fungi</taxon>
        <taxon>Dikarya</taxon>
        <taxon>Ascomycota</taxon>
        <taxon>Pezizomycotina</taxon>
        <taxon>Sordariomycetes</taxon>
        <taxon>Sordariomycetidae</taxon>
        <taxon>Magnaporthales</taxon>
        <taxon>Magnaporthaceae</taxon>
        <taxon>Gaeumannomyces</taxon>
    </lineage>
</organism>
<gene>
    <name evidence="3" type="primary">20345333</name>
    <name evidence="2" type="ORF">GGTG_04875</name>
</gene>
<evidence type="ECO:0000256" key="1">
    <source>
        <dbReference type="SAM" id="MobiDB-lite"/>
    </source>
</evidence>
<dbReference type="VEuPathDB" id="FungiDB:GGTG_04875"/>
<dbReference type="RefSeq" id="XP_009220937.1">
    <property type="nucleotide sequence ID" value="XM_009222673.1"/>
</dbReference>
<reference evidence="4" key="1">
    <citation type="submission" date="2010-07" db="EMBL/GenBank/DDBJ databases">
        <title>The genome sequence of Gaeumannomyces graminis var. tritici strain R3-111a-1.</title>
        <authorList>
            <consortium name="The Broad Institute Genome Sequencing Platform"/>
            <person name="Ma L.-J."/>
            <person name="Dead R."/>
            <person name="Young S."/>
            <person name="Zeng Q."/>
            <person name="Koehrsen M."/>
            <person name="Alvarado L."/>
            <person name="Berlin A."/>
            <person name="Chapman S.B."/>
            <person name="Chen Z."/>
            <person name="Freedman E."/>
            <person name="Gellesch M."/>
            <person name="Goldberg J."/>
            <person name="Griggs A."/>
            <person name="Gujja S."/>
            <person name="Heilman E.R."/>
            <person name="Heiman D."/>
            <person name="Hepburn T."/>
            <person name="Howarth C."/>
            <person name="Jen D."/>
            <person name="Larson L."/>
            <person name="Mehta T."/>
            <person name="Neiman D."/>
            <person name="Pearson M."/>
            <person name="Roberts A."/>
            <person name="Saif S."/>
            <person name="Shea T."/>
            <person name="Shenoy N."/>
            <person name="Sisk P."/>
            <person name="Stolte C."/>
            <person name="Sykes S."/>
            <person name="Walk T."/>
            <person name="White J."/>
            <person name="Yandava C."/>
            <person name="Haas B."/>
            <person name="Nusbaum C."/>
            <person name="Birren B."/>
        </authorList>
    </citation>
    <scope>NUCLEOTIDE SEQUENCE [LARGE SCALE GENOMIC DNA]</scope>
    <source>
        <strain evidence="4">R3-111a-1</strain>
    </source>
</reference>
<reference evidence="2" key="2">
    <citation type="submission" date="2010-07" db="EMBL/GenBank/DDBJ databases">
        <authorList>
            <consortium name="The Broad Institute Genome Sequencing Platform"/>
            <consortium name="Broad Institute Genome Sequencing Center for Infectious Disease"/>
            <person name="Ma L.-J."/>
            <person name="Dead R."/>
            <person name="Young S."/>
            <person name="Zeng Q."/>
            <person name="Koehrsen M."/>
            <person name="Alvarado L."/>
            <person name="Berlin A."/>
            <person name="Chapman S.B."/>
            <person name="Chen Z."/>
            <person name="Freedman E."/>
            <person name="Gellesch M."/>
            <person name="Goldberg J."/>
            <person name="Griggs A."/>
            <person name="Gujja S."/>
            <person name="Heilman E.R."/>
            <person name="Heiman D."/>
            <person name="Hepburn T."/>
            <person name="Howarth C."/>
            <person name="Jen D."/>
            <person name="Larson L."/>
            <person name="Mehta T."/>
            <person name="Neiman D."/>
            <person name="Pearson M."/>
            <person name="Roberts A."/>
            <person name="Saif S."/>
            <person name="Shea T."/>
            <person name="Shenoy N."/>
            <person name="Sisk P."/>
            <person name="Stolte C."/>
            <person name="Sykes S."/>
            <person name="Walk T."/>
            <person name="White J."/>
            <person name="Yandava C."/>
            <person name="Haas B."/>
            <person name="Nusbaum C."/>
            <person name="Birren B."/>
        </authorList>
    </citation>
    <scope>NUCLEOTIDE SEQUENCE</scope>
    <source>
        <strain evidence="2">R3-111a-1</strain>
    </source>
</reference>
<reference evidence="2" key="3">
    <citation type="submission" date="2010-09" db="EMBL/GenBank/DDBJ databases">
        <title>Annotation of Gaeumannomyces graminis var. tritici R3-111a-1.</title>
        <authorList>
            <consortium name="The Broad Institute Genome Sequencing Platform"/>
            <person name="Ma L.-J."/>
            <person name="Dead R."/>
            <person name="Young S.K."/>
            <person name="Zeng Q."/>
            <person name="Gargeya S."/>
            <person name="Fitzgerald M."/>
            <person name="Haas B."/>
            <person name="Abouelleil A."/>
            <person name="Alvarado L."/>
            <person name="Arachchi H.M."/>
            <person name="Berlin A."/>
            <person name="Brown A."/>
            <person name="Chapman S.B."/>
            <person name="Chen Z."/>
            <person name="Dunbar C."/>
            <person name="Freedman E."/>
            <person name="Gearin G."/>
            <person name="Gellesch M."/>
            <person name="Goldberg J."/>
            <person name="Griggs A."/>
            <person name="Gujja S."/>
            <person name="Heiman D."/>
            <person name="Howarth C."/>
            <person name="Larson L."/>
            <person name="Lui A."/>
            <person name="MacDonald P.J.P."/>
            <person name="Mehta T."/>
            <person name="Montmayeur A."/>
            <person name="Murphy C."/>
            <person name="Neiman D."/>
            <person name="Pearson M."/>
            <person name="Priest M."/>
            <person name="Roberts A."/>
            <person name="Saif S."/>
            <person name="Shea T."/>
            <person name="Shenoy N."/>
            <person name="Sisk P."/>
            <person name="Stolte C."/>
            <person name="Sykes S."/>
            <person name="Yandava C."/>
            <person name="Wortman J."/>
            <person name="Nusbaum C."/>
            <person name="Birren B."/>
        </authorList>
    </citation>
    <scope>NUCLEOTIDE SEQUENCE</scope>
    <source>
        <strain evidence="2">R3-111a-1</strain>
    </source>
</reference>
<feature type="region of interest" description="Disordered" evidence="1">
    <location>
        <begin position="120"/>
        <end position="143"/>
    </location>
</feature>
<dbReference type="AlphaFoldDB" id="J3NUC1"/>
<dbReference type="EnsemblFungi" id="EJT79792">
    <property type="protein sequence ID" value="EJT79792"/>
    <property type="gene ID" value="GGTG_04875"/>
</dbReference>
<protein>
    <submittedName>
        <fullName evidence="2 3">Uncharacterized protein</fullName>
    </submittedName>
</protein>
<dbReference type="EMBL" id="GL385396">
    <property type="protein sequence ID" value="EJT79792.1"/>
    <property type="molecule type" value="Genomic_DNA"/>
</dbReference>
<evidence type="ECO:0000313" key="2">
    <source>
        <dbReference type="EMBL" id="EJT79792.1"/>
    </source>
</evidence>
<reference evidence="3" key="4">
    <citation type="journal article" date="2015" name="G3 (Bethesda)">
        <title>Genome sequences of three phytopathogenic species of the Magnaporthaceae family of fungi.</title>
        <authorList>
            <person name="Okagaki L.H."/>
            <person name="Nunes C.C."/>
            <person name="Sailsbery J."/>
            <person name="Clay B."/>
            <person name="Brown D."/>
            <person name="John T."/>
            <person name="Oh Y."/>
            <person name="Young N."/>
            <person name="Fitzgerald M."/>
            <person name="Haas B.J."/>
            <person name="Zeng Q."/>
            <person name="Young S."/>
            <person name="Adiconis X."/>
            <person name="Fan L."/>
            <person name="Levin J.Z."/>
            <person name="Mitchell T.K."/>
            <person name="Okubara P.A."/>
            <person name="Farman M.L."/>
            <person name="Kohn L.M."/>
            <person name="Birren B."/>
            <person name="Ma L.-J."/>
            <person name="Dean R.A."/>
        </authorList>
    </citation>
    <scope>NUCLEOTIDE SEQUENCE</scope>
    <source>
        <strain evidence="3">R3-111a-1</strain>
    </source>
</reference>
<sequence length="143" mass="15643">MCPRAGIAPRLNLSPVIPRVFSSAVDRDAAAVPCRDWLVARDYYIVSEASGGFGCQDSWSGVGSGQQPRHPGGRRHICRYCPQGPCSNRAAVWTRWPASLFRKKLSKMAAAKRGCLAAGHMQEQPTPTAPHAEPVLPHFLPRR</sequence>
<proteinExistence type="predicted"/>
<evidence type="ECO:0000313" key="3">
    <source>
        <dbReference type="EnsemblFungi" id="EJT79792"/>
    </source>
</evidence>
<reference evidence="3" key="5">
    <citation type="submission" date="2018-04" db="UniProtKB">
        <authorList>
            <consortium name="EnsemblFungi"/>
        </authorList>
    </citation>
    <scope>IDENTIFICATION</scope>
    <source>
        <strain evidence="3">R3-111a-1</strain>
    </source>
</reference>
<dbReference type="Proteomes" id="UP000006039">
    <property type="component" value="Unassembled WGS sequence"/>
</dbReference>
<keyword evidence="4" id="KW-1185">Reference proteome</keyword>
<accession>J3NUC1</accession>